<keyword evidence="3" id="KW-1185">Reference proteome</keyword>
<dbReference type="STRING" id="990268.JCM19235_4369"/>
<dbReference type="Pfam" id="PF11575">
    <property type="entry name" value="FhuF_C"/>
    <property type="match status" value="1"/>
</dbReference>
<dbReference type="EMBL" id="BBMR01000005">
    <property type="protein sequence ID" value="GAL20169.1"/>
    <property type="molecule type" value="Genomic_DNA"/>
</dbReference>
<name>A0A090S0Z8_9VIBR</name>
<protein>
    <recommendedName>
        <fullName evidence="1">Ferric siderophore reductase C-terminal domain-containing protein</fullName>
    </recommendedName>
</protein>
<organism evidence="2 3">
    <name type="scientific">Vibrio maritimus</name>
    <dbReference type="NCBI Taxonomy" id="990268"/>
    <lineage>
        <taxon>Bacteria</taxon>
        <taxon>Pseudomonadati</taxon>
        <taxon>Pseudomonadota</taxon>
        <taxon>Gammaproteobacteria</taxon>
        <taxon>Vibrionales</taxon>
        <taxon>Vibrionaceae</taxon>
        <taxon>Vibrio</taxon>
    </lineage>
</organism>
<evidence type="ECO:0000259" key="1">
    <source>
        <dbReference type="Pfam" id="PF11575"/>
    </source>
</evidence>
<dbReference type="InterPro" id="IPR024726">
    <property type="entry name" value="FhuF_C"/>
</dbReference>
<reference evidence="2 3" key="2">
    <citation type="submission" date="2014-09" db="EMBL/GenBank/DDBJ databases">
        <authorList>
            <consortium name="NBRP consortium"/>
            <person name="Sawabe T."/>
            <person name="Meirelles P."/>
            <person name="Nakanishi M."/>
            <person name="Sayaka M."/>
            <person name="Hattori M."/>
            <person name="Ohkuma M."/>
        </authorList>
    </citation>
    <scope>NUCLEOTIDE SEQUENCE [LARGE SCALE GENOMIC DNA]</scope>
    <source>
        <strain evidence="3">JCM19235</strain>
    </source>
</reference>
<dbReference type="GO" id="GO:0051537">
    <property type="term" value="F:2 iron, 2 sulfur cluster binding"/>
    <property type="evidence" value="ECO:0007669"/>
    <property type="project" value="InterPro"/>
</dbReference>
<gene>
    <name evidence="2" type="ORF">JCM19235_4369</name>
</gene>
<proteinExistence type="predicted"/>
<comment type="caution">
    <text evidence="2">The sequence shown here is derived from an EMBL/GenBank/DDBJ whole genome shotgun (WGS) entry which is preliminary data.</text>
</comment>
<dbReference type="Proteomes" id="UP000029228">
    <property type="component" value="Unassembled WGS sequence"/>
</dbReference>
<dbReference type="AlphaFoldDB" id="A0A090S0Z8"/>
<feature type="domain" description="Ferric siderophore reductase C-terminal" evidence="1">
    <location>
        <begin position="263"/>
        <end position="281"/>
    </location>
</feature>
<reference evidence="2 3" key="1">
    <citation type="submission" date="2014-09" db="EMBL/GenBank/DDBJ databases">
        <title>Vibrio maritimus JCM 19235. (C45) whole genome shotgun sequence.</title>
        <authorList>
            <person name="Sawabe T."/>
            <person name="Meirelles P."/>
            <person name="Nakanishi M."/>
            <person name="Sayaka M."/>
            <person name="Hattori M."/>
            <person name="Ohkuma M."/>
        </authorList>
    </citation>
    <scope>NUCLEOTIDE SEQUENCE [LARGE SCALE GENOMIC DNA]</scope>
    <source>
        <strain evidence="3">JCM19235</strain>
    </source>
</reference>
<accession>A0A090S0Z8</accession>
<evidence type="ECO:0000313" key="3">
    <source>
        <dbReference type="Proteomes" id="UP000029228"/>
    </source>
</evidence>
<sequence>MSSVTQSTPIDVEKAMLSFQLTLKQTYPILSDAPKSLKGMQSLLNQHEPFFRLSIEDSPSGTPATTWFEREFSTAVTAFSEFMQTKKPFAAPIWQKTLNACLFTSLIGLRLRFNCVPDLSFEDLHIETGDDHRVSKLSIPADTNVFVLATQSDVANSTPVSNHDALDKKLAEVITRLGEAMQPHFKSQKVATKLFWGNALYACGLAYSKLFNRPIDTQVTNADLFIQNQWFQSLCNQVQNKGSELNEIKKVEFKGFQKWFVRRETCCLKYKIDGKAKCTTCNLIEPSEQIGMVQTALKHIVQQN</sequence>
<evidence type="ECO:0000313" key="2">
    <source>
        <dbReference type="EMBL" id="GAL20169.1"/>
    </source>
</evidence>